<dbReference type="OrthoDB" id="3847604at2"/>
<dbReference type="Gene3D" id="3.30.2390.20">
    <property type="entry name" value="Type VII secretion system EccB, repeat 1 domain"/>
    <property type="match status" value="1"/>
</dbReference>
<evidence type="ECO:0000256" key="1">
    <source>
        <dbReference type="SAM" id="Phobius"/>
    </source>
</evidence>
<comment type="caution">
    <text evidence="2">The sequence shown here is derived from an EMBL/GenBank/DDBJ whole genome shotgun (WGS) entry which is preliminary data.</text>
</comment>
<proteinExistence type="predicted"/>
<gene>
    <name evidence="2" type="ORF">EV385_2920</name>
</gene>
<keyword evidence="3" id="KW-1185">Reference proteome</keyword>
<keyword evidence="1" id="KW-1133">Transmembrane helix</keyword>
<evidence type="ECO:0000313" key="3">
    <source>
        <dbReference type="Proteomes" id="UP000292564"/>
    </source>
</evidence>
<dbReference type="InterPro" id="IPR007795">
    <property type="entry name" value="T7SS_EccB"/>
</dbReference>
<dbReference type="AlphaFoldDB" id="A0A4Q7ZKP8"/>
<dbReference type="NCBIfam" id="TIGR03919">
    <property type="entry name" value="T7SS_EccB"/>
    <property type="match status" value="1"/>
</dbReference>
<dbReference type="RefSeq" id="WP_130509947.1">
    <property type="nucleotide sequence ID" value="NZ_SHKY01000001.1"/>
</dbReference>
<dbReference type="PANTHER" id="PTHR40765:SF2">
    <property type="entry name" value="ESX-2 SECRETION SYSTEM ATPASE ECCB2"/>
    <property type="match status" value="1"/>
</dbReference>
<sequence length="472" mass="48861">MPSRQDQLHSYQYSLQRVVAALVTHDPDPHRSPLRRAGTTALVSLVIAAVAVGAAAVYGLITGRSNENPRNEAVVFLEKGSGARYVYLKADDQLHPVLNYASGLLIANSSAPELRTTTRKRLAAVPLGAPLGIPDAPDSLPDAGDLLVQPWSICTQPPDAADKGPRSTLLVGDRLTGGTVAASPGAGGPAQGLLVRDPDDRLFLVSGNRRFRIPRDRVDVTLGAFEWSARQRWPVAPAWINSIPLGADMRPLSIDGRGERSGVPDAEIGRLLTDGKQWKVALADGAAPITEVQAKLLLTVEGTTQTTLDGPALINLPPSGTRLIDAGDPNALPSTLPALTDPARSACMTLPLGGDGTGLRIDPSFPAGSPANGPAAVSGGVQADWVHVARGRGAVVMSQASPTAPAGSGTVSIVTDTGRRYPVTNREVLGKLGYGGVSPQSVPAQLVALLPQGPALDVTRARQTGSGDAQGG</sequence>
<feature type="transmembrane region" description="Helical" evidence="1">
    <location>
        <begin position="41"/>
        <end position="61"/>
    </location>
</feature>
<name>A0A4Q7ZKP8_9ACTN</name>
<organism evidence="2 3">
    <name type="scientific">Krasilnikovia cinnamomea</name>
    <dbReference type="NCBI Taxonomy" id="349313"/>
    <lineage>
        <taxon>Bacteria</taxon>
        <taxon>Bacillati</taxon>
        <taxon>Actinomycetota</taxon>
        <taxon>Actinomycetes</taxon>
        <taxon>Micromonosporales</taxon>
        <taxon>Micromonosporaceae</taxon>
        <taxon>Krasilnikovia</taxon>
    </lineage>
</organism>
<dbReference type="Pfam" id="PF05108">
    <property type="entry name" value="T7SS_ESX1_EccB"/>
    <property type="match status" value="1"/>
</dbReference>
<keyword evidence="1" id="KW-0472">Membrane</keyword>
<evidence type="ECO:0000313" key="2">
    <source>
        <dbReference type="EMBL" id="RZU51121.1"/>
    </source>
</evidence>
<accession>A0A4Q7ZKP8</accession>
<dbReference type="InterPro" id="IPR044857">
    <property type="entry name" value="T7SS_EccB_R1"/>
</dbReference>
<keyword evidence="1" id="KW-0812">Transmembrane</keyword>
<dbReference type="PANTHER" id="PTHR40765">
    <property type="entry name" value="ESX-2 SECRETION SYSTEM ATPASE ECCB2"/>
    <property type="match status" value="1"/>
</dbReference>
<dbReference type="GO" id="GO:0005576">
    <property type="term" value="C:extracellular region"/>
    <property type="evidence" value="ECO:0007669"/>
    <property type="project" value="TreeGrafter"/>
</dbReference>
<protein>
    <submittedName>
        <fullName evidence="2">Type VII secretion protein EccB</fullName>
    </submittedName>
</protein>
<dbReference type="Proteomes" id="UP000292564">
    <property type="component" value="Unassembled WGS sequence"/>
</dbReference>
<reference evidence="2 3" key="1">
    <citation type="submission" date="2019-02" db="EMBL/GenBank/DDBJ databases">
        <title>Sequencing the genomes of 1000 actinobacteria strains.</title>
        <authorList>
            <person name="Klenk H.-P."/>
        </authorList>
    </citation>
    <scope>NUCLEOTIDE SEQUENCE [LARGE SCALE GENOMIC DNA]</scope>
    <source>
        <strain evidence="2 3">DSM 45162</strain>
    </source>
</reference>
<dbReference type="EMBL" id="SHKY01000001">
    <property type="protein sequence ID" value="RZU51121.1"/>
    <property type="molecule type" value="Genomic_DNA"/>
</dbReference>